<comment type="caution">
    <text evidence="2">The sequence shown here is derived from an EMBL/GenBank/DDBJ whole genome shotgun (WGS) entry which is preliminary data.</text>
</comment>
<dbReference type="eggNOG" id="COG2388">
    <property type="taxonomic scope" value="Bacteria"/>
</dbReference>
<dbReference type="InterPro" id="IPR016181">
    <property type="entry name" value="Acyl_CoA_acyltransferase"/>
</dbReference>
<dbReference type="InterPro" id="IPR031165">
    <property type="entry name" value="GNAT_YJDJ"/>
</dbReference>
<dbReference type="EMBL" id="CBLX010000015">
    <property type="protein sequence ID" value="CDG40312.1"/>
    <property type="molecule type" value="Genomic_DNA"/>
</dbReference>
<evidence type="ECO:0000313" key="2">
    <source>
        <dbReference type="EMBL" id="CDG40312.1"/>
    </source>
</evidence>
<evidence type="ECO:0000259" key="1">
    <source>
        <dbReference type="PROSITE" id="PS51729"/>
    </source>
</evidence>
<proteinExistence type="predicted"/>
<dbReference type="Gene3D" id="3.40.630.30">
    <property type="match status" value="1"/>
</dbReference>
<organism evidence="2 3">
    <name type="scientific">Asaia bogorensis</name>
    <dbReference type="NCBI Taxonomy" id="91915"/>
    <lineage>
        <taxon>Bacteria</taxon>
        <taxon>Pseudomonadati</taxon>
        <taxon>Pseudomonadota</taxon>
        <taxon>Alphaproteobacteria</taxon>
        <taxon>Acetobacterales</taxon>
        <taxon>Acetobacteraceae</taxon>
        <taxon>Asaia</taxon>
    </lineage>
</organism>
<gene>
    <name evidence="2" type="ORF">ASAP_2267</name>
</gene>
<dbReference type="PANTHER" id="PTHR31435">
    <property type="entry name" value="PROTEIN NATD1"/>
    <property type="match status" value="1"/>
</dbReference>
<dbReference type="InterPro" id="IPR045057">
    <property type="entry name" value="Gcn5-rel_NAT"/>
</dbReference>
<dbReference type="SUPFAM" id="SSF55729">
    <property type="entry name" value="Acyl-CoA N-acyltransferases (Nat)"/>
    <property type="match status" value="1"/>
</dbReference>
<dbReference type="AlphaFoldDB" id="A0A060QLF6"/>
<reference evidence="2 3" key="2">
    <citation type="journal article" date="2014" name="PLoS ONE">
        <title>Evolution of mitochondria reconstructed from the energy metabolism of living bacteria.</title>
        <authorList>
            <person name="Degli Esposti M."/>
            <person name="Chouaia B."/>
            <person name="Comandatore F."/>
            <person name="Crotti E."/>
            <person name="Sassera D."/>
            <person name="Lievens P.M."/>
            <person name="Daffonchio D."/>
            <person name="Bandi C."/>
        </authorList>
    </citation>
    <scope>NUCLEOTIDE SEQUENCE [LARGE SCALE GENOMIC DNA]</scope>
    <source>
        <strain evidence="2 3">SF2.1</strain>
    </source>
</reference>
<evidence type="ECO:0000313" key="3">
    <source>
        <dbReference type="Proteomes" id="UP000027583"/>
    </source>
</evidence>
<accession>A0A060QLF6</accession>
<name>A0A060QLF6_9PROT</name>
<protein>
    <recommendedName>
        <fullName evidence="1">N-acetyltransferase domain-containing protein</fullName>
    </recommendedName>
</protein>
<feature type="domain" description="N-acetyltransferase" evidence="1">
    <location>
        <begin position="16"/>
        <end position="101"/>
    </location>
</feature>
<dbReference type="PROSITE" id="PS51729">
    <property type="entry name" value="GNAT_YJDJ"/>
    <property type="match status" value="1"/>
</dbReference>
<dbReference type="RefSeq" id="WP_023978908.1">
    <property type="nucleotide sequence ID" value="NZ_CBLX010000015.1"/>
</dbReference>
<dbReference type="Proteomes" id="UP000027583">
    <property type="component" value="Unassembled WGS sequence"/>
</dbReference>
<dbReference type="PANTHER" id="PTHR31435:SF10">
    <property type="entry name" value="BSR4717 PROTEIN"/>
    <property type="match status" value="1"/>
</dbReference>
<sequence>MKTAQDTQGFGSGRLRDNKALNRFEWSEAGETSIVSYHHDGSVLVLDHSFVPEALAGRGIGSRLVRAVLDHLLTTDQKIAVRCDFISHVINRHAAYQALLQR</sequence>
<dbReference type="Pfam" id="PF14542">
    <property type="entry name" value="Acetyltransf_CG"/>
    <property type="match status" value="1"/>
</dbReference>
<reference evidence="2 3" key="1">
    <citation type="journal article" date="2014" name="Genome Biol. Evol.">
        <title>Acetic acid bacteria genomes reveal functional traits for adaptation to life in insect guts.</title>
        <authorList>
            <person name="Chouaia B."/>
            <person name="Gaiarsa S."/>
            <person name="Crotti E."/>
            <person name="Comandatore F."/>
            <person name="Degli Esposti M."/>
            <person name="Ricci I."/>
            <person name="Alma A."/>
            <person name="Favia G."/>
            <person name="Bandi C."/>
            <person name="Daffonchio D."/>
        </authorList>
    </citation>
    <scope>NUCLEOTIDE SEQUENCE [LARGE SCALE GENOMIC DNA]</scope>
    <source>
        <strain evidence="2 3">SF2.1</strain>
    </source>
</reference>